<evidence type="ECO:0000256" key="3">
    <source>
        <dbReference type="ARBA" id="ARBA00023014"/>
    </source>
</evidence>
<sequence length="264" mass="29275">MSCISGQRLSTFAAMSTTCRVCAVGRRVRWLTFADSCGHVLAMSVIHVKDMEEFNKLLIRDTLIVTHFMAEWAEQCLQINDVFTELSTNKDYANVIFAKVIAEDIPELSKKMNVTSVPTCILFSKAKQLSRIEGADVPQLTAQVKQLAFKLGSNTGITSSASDNNIDVRLKALINRSPVMVFMKGSPDAPRCGFSRTLISILNEANIKFDTFDILSDEEVRQSLKVLSNWPTYPQVYAKGQLVGGLDIIKELKESGELEESLNA</sequence>
<dbReference type="Gene3D" id="3.40.30.10">
    <property type="entry name" value="Glutaredoxin"/>
    <property type="match status" value="2"/>
</dbReference>
<dbReference type="GO" id="GO:0051536">
    <property type="term" value="F:iron-sulfur cluster binding"/>
    <property type="evidence" value="ECO:0007669"/>
    <property type="project" value="UniProtKB-KW"/>
</dbReference>
<dbReference type="PANTHER" id="PTHR10293">
    <property type="entry name" value="GLUTAREDOXIN FAMILY MEMBER"/>
    <property type="match status" value="1"/>
</dbReference>
<name>A0A7R9PTN3_9ACAR</name>
<dbReference type="CDD" id="cd03028">
    <property type="entry name" value="GRX_PICOT_like"/>
    <property type="match status" value="1"/>
</dbReference>
<dbReference type="EMBL" id="OC854733">
    <property type="protein sequence ID" value="CAD7620196.1"/>
    <property type="molecule type" value="Genomic_DNA"/>
</dbReference>
<keyword evidence="3" id="KW-0411">Iron-sulfur</keyword>
<dbReference type="GO" id="GO:0046872">
    <property type="term" value="F:metal ion binding"/>
    <property type="evidence" value="ECO:0007669"/>
    <property type="project" value="UniProtKB-KW"/>
</dbReference>
<dbReference type="InterPro" id="IPR004480">
    <property type="entry name" value="Monothiol_GRX-rel"/>
</dbReference>
<dbReference type="PROSITE" id="PS51354">
    <property type="entry name" value="GLUTAREDOXIN_2"/>
    <property type="match status" value="1"/>
</dbReference>
<evidence type="ECO:0008006" key="8">
    <source>
        <dbReference type="Google" id="ProtNLM"/>
    </source>
</evidence>
<evidence type="ECO:0000313" key="6">
    <source>
        <dbReference type="EMBL" id="CAD7620196.1"/>
    </source>
</evidence>
<dbReference type="GO" id="GO:0005634">
    <property type="term" value="C:nucleus"/>
    <property type="evidence" value="ECO:0007669"/>
    <property type="project" value="TreeGrafter"/>
</dbReference>
<keyword evidence="7" id="KW-1185">Reference proteome</keyword>
<dbReference type="PANTHER" id="PTHR10293:SF73">
    <property type="entry name" value="GLUTAREDOXIN-3"/>
    <property type="match status" value="1"/>
</dbReference>
<feature type="domain" description="Glutaredoxin" evidence="5">
    <location>
        <begin position="179"/>
        <end position="243"/>
    </location>
</feature>
<dbReference type="Pfam" id="PF00462">
    <property type="entry name" value="Glutaredoxin"/>
    <property type="match status" value="1"/>
</dbReference>
<dbReference type="InterPro" id="IPR036249">
    <property type="entry name" value="Thioredoxin-like_sf"/>
</dbReference>
<accession>A0A7R9PTN3</accession>
<dbReference type="Pfam" id="PF00085">
    <property type="entry name" value="Thioredoxin"/>
    <property type="match status" value="1"/>
</dbReference>
<evidence type="ECO:0000259" key="5">
    <source>
        <dbReference type="Pfam" id="PF00462"/>
    </source>
</evidence>
<dbReference type="InterPro" id="IPR002109">
    <property type="entry name" value="Glutaredoxin"/>
</dbReference>
<keyword evidence="1" id="KW-0479">Metal-binding</keyword>
<organism evidence="6">
    <name type="scientific">Medioppia subpectinata</name>
    <dbReference type="NCBI Taxonomy" id="1979941"/>
    <lineage>
        <taxon>Eukaryota</taxon>
        <taxon>Metazoa</taxon>
        <taxon>Ecdysozoa</taxon>
        <taxon>Arthropoda</taxon>
        <taxon>Chelicerata</taxon>
        <taxon>Arachnida</taxon>
        <taxon>Acari</taxon>
        <taxon>Acariformes</taxon>
        <taxon>Sarcoptiformes</taxon>
        <taxon>Oribatida</taxon>
        <taxon>Brachypylina</taxon>
        <taxon>Oppioidea</taxon>
        <taxon>Oppiidae</taxon>
        <taxon>Medioppia</taxon>
    </lineage>
</organism>
<protein>
    <recommendedName>
        <fullName evidence="8">Glutaredoxin</fullName>
    </recommendedName>
</protein>
<evidence type="ECO:0000256" key="1">
    <source>
        <dbReference type="ARBA" id="ARBA00022723"/>
    </source>
</evidence>
<dbReference type="OrthoDB" id="415696at2759"/>
<dbReference type="InterPro" id="IPR033658">
    <property type="entry name" value="GRX_PICOT-like"/>
</dbReference>
<reference evidence="6" key="1">
    <citation type="submission" date="2020-11" db="EMBL/GenBank/DDBJ databases">
        <authorList>
            <person name="Tran Van P."/>
        </authorList>
    </citation>
    <scope>NUCLEOTIDE SEQUENCE</scope>
</reference>
<dbReference type="SUPFAM" id="SSF52833">
    <property type="entry name" value="Thioredoxin-like"/>
    <property type="match status" value="2"/>
</dbReference>
<dbReference type="GO" id="GO:0005829">
    <property type="term" value="C:cytosol"/>
    <property type="evidence" value="ECO:0007669"/>
    <property type="project" value="TreeGrafter"/>
</dbReference>
<dbReference type="GO" id="GO:0006879">
    <property type="term" value="P:intracellular iron ion homeostasis"/>
    <property type="evidence" value="ECO:0007669"/>
    <property type="project" value="TreeGrafter"/>
</dbReference>
<evidence type="ECO:0000256" key="2">
    <source>
        <dbReference type="ARBA" id="ARBA00023004"/>
    </source>
</evidence>
<dbReference type="AlphaFoldDB" id="A0A7R9PTN3"/>
<keyword evidence="2" id="KW-0408">Iron</keyword>
<proteinExistence type="predicted"/>
<gene>
    <name evidence="6" type="ORF">OSB1V03_LOCUS690</name>
</gene>
<evidence type="ECO:0000259" key="4">
    <source>
        <dbReference type="Pfam" id="PF00085"/>
    </source>
</evidence>
<evidence type="ECO:0000313" key="7">
    <source>
        <dbReference type="Proteomes" id="UP000759131"/>
    </source>
</evidence>
<dbReference type="Proteomes" id="UP000759131">
    <property type="component" value="Unassembled WGS sequence"/>
</dbReference>
<dbReference type="FunFam" id="3.40.30.10:FF:000012">
    <property type="entry name" value="Monothiol glutaredoxin"/>
    <property type="match status" value="1"/>
</dbReference>
<dbReference type="EMBL" id="CAJPIZ010000158">
    <property type="protein sequence ID" value="CAG2100626.1"/>
    <property type="molecule type" value="Genomic_DNA"/>
</dbReference>
<dbReference type="InterPro" id="IPR013766">
    <property type="entry name" value="Thioredoxin_domain"/>
</dbReference>
<feature type="domain" description="Thioredoxin" evidence="4">
    <location>
        <begin position="48"/>
        <end position="144"/>
    </location>
</feature>